<reference evidence="12 13" key="1">
    <citation type="submission" date="2024-04" db="EMBL/GenBank/DDBJ databases">
        <title>The reference genome of an endangered Asteraceae, Deinandra increscens subsp. villosa, native to the Central Coast of California.</title>
        <authorList>
            <person name="Guilliams M."/>
            <person name="Hasenstab-Lehman K."/>
            <person name="Meyer R."/>
            <person name="Mcevoy S."/>
        </authorList>
    </citation>
    <scope>NUCLEOTIDE SEQUENCE [LARGE SCALE GENOMIC DNA]</scope>
    <source>
        <tissue evidence="12">Leaf</tissue>
    </source>
</reference>
<accession>A0AAP0GS27</accession>
<dbReference type="GO" id="GO:0016157">
    <property type="term" value="F:sucrose synthase activity"/>
    <property type="evidence" value="ECO:0007669"/>
    <property type="project" value="UniProtKB-UniRule"/>
</dbReference>
<dbReference type="Pfam" id="PF00862">
    <property type="entry name" value="GT-B_Sucrose_synth"/>
    <property type="match status" value="1"/>
</dbReference>
<dbReference type="EC" id="2.4.1.13" evidence="3 7"/>
<evidence type="ECO:0000256" key="2">
    <source>
        <dbReference type="ARBA" id="ARBA00005894"/>
    </source>
</evidence>
<keyword evidence="13" id="KW-1185">Reference proteome</keyword>
<evidence type="ECO:0000256" key="7">
    <source>
        <dbReference type="RuleBase" id="RU280817"/>
    </source>
</evidence>
<evidence type="ECO:0000259" key="9">
    <source>
        <dbReference type="Pfam" id="PF00862"/>
    </source>
</evidence>
<dbReference type="InterPro" id="IPR056735">
    <property type="entry name" value="SUS_N"/>
</dbReference>
<feature type="domain" description="Sucrose synthase N-terminal" evidence="10">
    <location>
        <begin position="7"/>
        <end position="121"/>
    </location>
</feature>
<evidence type="ECO:0000259" key="8">
    <source>
        <dbReference type="Pfam" id="PF00534"/>
    </source>
</evidence>
<dbReference type="Gene3D" id="3.40.50.2000">
    <property type="entry name" value="Glycogen Phosphorylase B"/>
    <property type="match status" value="2"/>
</dbReference>
<evidence type="ECO:0000256" key="3">
    <source>
        <dbReference type="ARBA" id="ARBA00012540"/>
    </source>
</evidence>
<evidence type="ECO:0000256" key="1">
    <source>
        <dbReference type="ARBA" id="ARBA00002595"/>
    </source>
</evidence>
<sequence length="812" mass="92358">MAPKFTRTRSMREQLEETLSAHRNDLLSLLSRYVDQGKGILQPHHLLDEIDNLTIQDWRQKKLADSPFGELLKSTQEGIILPPYVALAVRPRPGVWEFLRINVDQLSVDQLGVSDYLIFKEELVDGQSRNPFVLEVDLEPFNATFPRMSRSSSIGNGVQFLNRHLSSIMFRNKDSMDPFLDFLRAHKHKGYAMMLNDRIDTMSRLESSLAKAEDHLSKLPPETPYSEFEYVLQGMGFERGWGDNSEGVLNMMHLLSDILQAPDPSSLEKFLAKVPMVFNVVVLSIHGYFGQANVLGLPDTGGQVVYILDQVRSLENEMLLKLRHQGLDIKPKILIVTRLIPNAKGTSCNQRLERVSGTEYTHILRVPFRTEKGILGKWVSRFDIWPYLEAFTTDAASEIAAELHGVPDLLIGNYSDGNLVASLLSNKLGVTQCNIAHALEKTKYPDSDLYWKKFEEKYHFSCQFTADLLAMNNADFIITSTYQEIAGTKNTVGQYENHAAFTLPGLYRVVHGIDVFDPKFNIVSPGADMTIYFSYADKEKRLTSLHPSIEKLLYDPEQNDVHVGNITDPSKPMIFSMARLDHVKNITGLVECYAKNNKLRELANLVVVAGYNDVKKSSDREEIAEIEKMHLLIKQYKLDGQMRWISAQTNRARNGELYRYIADGRGVFVQPAFYEAFGLTVVEAMTCGLPTFATCHGGPAEIIEDGVSGFHIDPYHPDKTSAAIADFFGKCKEEPGYWGKVSDGGLKRISERYTWKIYAERLMTLAGVYSFWKYVSKLERRETRRYLEMFYILKFRQLVKSVPLTVDDEPEE</sequence>
<organism evidence="12 13">
    <name type="scientific">Deinandra increscens subsp. villosa</name>
    <dbReference type="NCBI Taxonomy" id="3103831"/>
    <lineage>
        <taxon>Eukaryota</taxon>
        <taxon>Viridiplantae</taxon>
        <taxon>Streptophyta</taxon>
        <taxon>Embryophyta</taxon>
        <taxon>Tracheophyta</taxon>
        <taxon>Spermatophyta</taxon>
        <taxon>Magnoliopsida</taxon>
        <taxon>eudicotyledons</taxon>
        <taxon>Gunneridae</taxon>
        <taxon>Pentapetalae</taxon>
        <taxon>asterids</taxon>
        <taxon>campanulids</taxon>
        <taxon>Asterales</taxon>
        <taxon>Asteraceae</taxon>
        <taxon>Asteroideae</taxon>
        <taxon>Heliantheae alliance</taxon>
        <taxon>Madieae</taxon>
        <taxon>Madiinae</taxon>
        <taxon>Deinandra</taxon>
    </lineage>
</organism>
<protein>
    <recommendedName>
        <fullName evidence="3 7">Sucrose synthase</fullName>
        <ecNumber evidence="3 7">2.4.1.13</ecNumber>
    </recommendedName>
</protein>
<dbReference type="EMBL" id="JBCNJP010000023">
    <property type="protein sequence ID" value="KAK9057240.1"/>
    <property type="molecule type" value="Genomic_DNA"/>
</dbReference>
<evidence type="ECO:0000259" key="10">
    <source>
        <dbReference type="Pfam" id="PF24861"/>
    </source>
</evidence>
<feature type="domain" description="Sucrose synthase first GT-B" evidence="9">
    <location>
        <begin position="266"/>
        <end position="554"/>
    </location>
</feature>
<dbReference type="Pfam" id="PF24862">
    <property type="entry name" value="SUS_EPBD"/>
    <property type="match status" value="1"/>
</dbReference>
<dbReference type="SUPFAM" id="SSF53756">
    <property type="entry name" value="UDP-Glycosyltransferase/glycogen phosphorylase"/>
    <property type="match status" value="1"/>
</dbReference>
<evidence type="ECO:0000313" key="12">
    <source>
        <dbReference type="EMBL" id="KAK9057240.1"/>
    </source>
</evidence>
<dbReference type="Gene3D" id="3.10.450.330">
    <property type="match status" value="1"/>
</dbReference>
<keyword evidence="5 7" id="KW-0808">Transferase</keyword>
<dbReference type="FunFam" id="3.10.450.330:FF:000001">
    <property type="entry name" value="Sucrose synthase"/>
    <property type="match status" value="1"/>
</dbReference>
<dbReference type="InterPro" id="IPR056736">
    <property type="entry name" value="SUS_EPBD"/>
</dbReference>
<feature type="domain" description="Glycosyl transferase family 1" evidence="8">
    <location>
        <begin position="568"/>
        <end position="728"/>
    </location>
</feature>
<comment type="function">
    <text evidence="1 7">Sucrose-cleaving enzyme that provides UDP-glucose and fructose for various metabolic pathways.</text>
</comment>
<dbReference type="PANTHER" id="PTHR45839">
    <property type="match status" value="1"/>
</dbReference>
<dbReference type="PANTHER" id="PTHR45839:SF23">
    <property type="entry name" value="SUCROSE SYNTHASE"/>
    <property type="match status" value="1"/>
</dbReference>
<dbReference type="InterPro" id="IPR000368">
    <property type="entry name" value="Sucrose_synth_GT-B1"/>
</dbReference>
<dbReference type="Gene3D" id="1.20.120.1230">
    <property type="match status" value="1"/>
</dbReference>
<dbReference type="GO" id="GO:0005985">
    <property type="term" value="P:sucrose metabolic process"/>
    <property type="evidence" value="ECO:0007669"/>
    <property type="project" value="InterPro"/>
</dbReference>
<dbReference type="AlphaFoldDB" id="A0AAP0GS27"/>
<name>A0AAP0GS27_9ASTR</name>
<proteinExistence type="inferred from homology"/>
<evidence type="ECO:0000256" key="6">
    <source>
        <dbReference type="ARBA" id="ARBA00049030"/>
    </source>
</evidence>
<gene>
    <name evidence="12" type="ORF">SSX86_022075</name>
</gene>
<dbReference type="InterPro" id="IPR012820">
    <property type="entry name" value="Sucrose_synthase_pln/cyn"/>
</dbReference>
<evidence type="ECO:0000259" key="11">
    <source>
        <dbReference type="Pfam" id="PF24862"/>
    </source>
</evidence>
<comment type="catalytic activity">
    <reaction evidence="6 7">
        <text>an NDP-alpha-D-glucose + D-fructose = a ribonucleoside 5'-diphosphate + sucrose + H(+)</text>
        <dbReference type="Rhea" id="RHEA:16241"/>
        <dbReference type="ChEBI" id="CHEBI:15378"/>
        <dbReference type="ChEBI" id="CHEBI:17992"/>
        <dbReference type="ChEBI" id="CHEBI:37721"/>
        <dbReference type="ChEBI" id="CHEBI:57930"/>
        <dbReference type="ChEBI" id="CHEBI:76533"/>
        <dbReference type="EC" id="2.4.1.13"/>
    </reaction>
</comment>
<dbReference type="FunFam" id="1.20.120.1230:FF:000001">
    <property type="entry name" value="Sucrose synthase"/>
    <property type="match status" value="1"/>
</dbReference>
<dbReference type="Pfam" id="PF24861">
    <property type="entry name" value="SUS_N"/>
    <property type="match status" value="1"/>
</dbReference>
<comment type="caution">
    <text evidence="12">The sequence shown here is derived from an EMBL/GenBank/DDBJ whole genome shotgun (WGS) entry which is preliminary data.</text>
</comment>
<keyword evidence="4 7" id="KW-0328">Glycosyltransferase</keyword>
<dbReference type="Pfam" id="PF00534">
    <property type="entry name" value="Glycos_transf_1"/>
    <property type="match status" value="1"/>
</dbReference>
<evidence type="ECO:0000313" key="13">
    <source>
        <dbReference type="Proteomes" id="UP001408789"/>
    </source>
</evidence>
<evidence type="ECO:0000256" key="5">
    <source>
        <dbReference type="ARBA" id="ARBA00022679"/>
    </source>
</evidence>
<comment type="similarity">
    <text evidence="2 7">Belongs to the glycosyltransferase 1 family. Plant sucrose synthase subfamily.</text>
</comment>
<feature type="domain" description="Sucrose synthase EPBD" evidence="11">
    <location>
        <begin position="156"/>
        <end position="243"/>
    </location>
</feature>
<evidence type="ECO:0000256" key="4">
    <source>
        <dbReference type="ARBA" id="ARBA00022676"/>
    </source>
</evidence>
<dbReference type="Proteomes" id="UP001408789">
    <property type="component" value="Unassembled WGS sequence"/>
</dbReference>
<dbReference type="NCBIfam" id="TIGR02470">
    <property type="entry name" value="sucr_synth"/>
    <property type="match status" value="1"/>
</dbReference>
<dbReference type="InterPro" id="IPR001296">
    <property type="entry name" value="Glyco_trans_1"/>
</dbReference>
<dbReference type="FunFam" id="3.40.50.2000:FF:000006">
    <property type="entry name" value="Sucrose synthase"/>
    <property type="match status" value="1"/>
</dbReference>